<feature type="region of interest" description="Disordered" evidence="14">
    <location>
        <begin position="476"/>
        <end position="509"/>
    </location>
</feature>
<keyword evidence="3" id="KW-0479">Metal-binding</keyword>
<dbReference type="InterPro" id="IPR001660">
    <property type="entry name" value="SAM"/>
</dbReference>
<reference evidence="18" key="3">
    <citation type="submission" date="2015-06" db="UniProtKB">
        <authorList>
            <consortium name="EnsemblMetazoa"/>
        </authorList>
    </citation>
    <scope>IDENTIFICATION</scope>
</reference>
<dbReference type="PROSITE" id="PS50950">
    <property type="entry name" value="ZF_THAP"/>
    <property type="match status" value="1"/>
</dbReference>
<evidence type="ECO:0000256" key="12">
    <source>
        <dbReference type="PROSITE-ProRule" id="PRU00309"/>
    </source>
</evidence>
<evidence type="ECO:0000256" key="10">
    <source>
        <dbReference type="ARBA" id="ARBA00023242"/>
    </source>
</evidence>
<feature type="domain" description="THAP-type" evidence="16">
    <location>
        <begin position="6"/>
        <end position="91"/>
    </location>
</feature>
<dbReference type="EMBL" id="KB292164">
    <property type="protein sequence ID" value="ELU18004.1"/>
    <property type="molecule type" value="Genomic_DNA"/>
</dbReference>
<dbReference type="Pfam" id="PF05485">
    <property type="entry name" value="THAP"/>
    <property type="match status" value="1"/>
</dbReference>
<protein>
    <recommendedName>
        <fullName evidence="20">THAP-type domain-containing protein</fullName>
    </recommendedName>
</protein>
<dbReference type="EMBL" id="AMQN01016525">
    <property type="status" value="NOT_ANNOTATED_CDS"/>
    <property type="molecule type" value="Genomic_DNA"/>
</dbReference>
<dbReference type="Pfam" id="PF07647">
    <property type="entry name" value="SAM_2"/>
    <property type="match status" value="1"/>
</dbReference>
<dbReference type="SUPFAM" id="SSF57716">
    <property type="entry name" value="Glucocorticoid receptor-like (DNA-binding domain)"/>
    <property type="match status" value="1"/>
</dbReference>
<keyword evidence="8 12" id="KW-0238">DNA-binding</keyword>
<evidence type="ECO:0000256" key="2">
    <source>
        <dbReference type="ARBA" id="ARBA00006177"/>
    </source>
</evidence>
<feature type="coiled-coil region" evidence="13">
    <location>
        <begin position="524"/>
        <end position="583"/>
    </location>
</feature>
<feature type="region of interest" description="Disordered" evidence="14">
    <location>
        <begin position="333"/>
        <end position="357"/>
    </location>
</feature>
<evidence type="ECO:0000256" key="7">
    <source>
        <dbReference type="ARBA" id="ARBA00023054"/>
    </source>
</evidence>
<dbReference type="AlphaFoldDB" id="R7VHA0"/>
<evidence type="ECO:0000256" key="3">
    <source>
        <dbReference type="ARBA" id="ARBA00022723"/>
    </source>
</evidence>
<keyword evidence="4 12" id="KW-0863">Zinc-finger</keyword>
<dbReference type="STRING" id="283909.R7VHA0"/>
<evidence type="ECO:0000256" key="14">
    <source>
        <dbReference type="SAM" id="MobiDB-lite"/>
    </source>
</evidence>
<evidence type="ECO:0008006" key="20">
    <source>
        <dbReference type="Google" id="ProtNLM"/>
    </source>
</evidence>
<comment type="similarity">
    <text evidence="2">Belongs to the THAP1 family.</text>
</comment>
<evidence type="ECO:0000256" key="5">
    <source>
        <dbReference type="ARBA" id="ARBA00022833"/>
    </source>
</evidence>
<dbReference type="PROSITE" id="PS50105">
    <property type="entry name" value="SAM_DOMAIN"/>
    <property type="match status" value="1"/>
</dbReference>
<dbReference type="InterPro" id="IPR026516">
    <property type="entry name" value="THAP1/10"/>
</dbReference>
<keyword evidence="19" id="KW-1185">Reference proteome</keyword>
<dbReference type="Gene3D" id="1.10.150.50">
    <property type="entry name" value="Transcription Factor, Ets-1"/>
    <property type="match status" value="1"/>
</dbReference>
<keyword evidence="7 13" id="KW-0175">Coiled coil</keyword>
<keyword evidence="10" id="KW-0539">Nucleus</keyword>
<dbReference type="HOGENOM" id="CLU_461708_0_0_1"/>
<name>R7VHA0_CAPTE</name>
<evidence type="ECO:0000256" key="8">
    <source>
        <dbReference type="ARBA" id="ARBA00023125"/>
    </source>
</evidence>
<evidence type="ECO:0000259" key="16">
    <source>
        <dbReference type="PROSITE" id="PS50950"/>
    </source>
</evidence>
<dbReference type="PANTHER" id="PTHR46600:SF1">
    <property type="entry name" value="THAP DOMAIN-CONTAINING PROTEIN 1"/>
    <property type="match status" value="1"/>
</dbReference>
<keyword evidence="9" id="KW-0804">Transcription</keyword>
<evidence type="ECO:0000313" key="18">
    <source>
        <dbReference type="EnsemblMetazoa" id="CapteP227268"/>
    </source>
</evidence>
<evidence type="ECO:0000313" key="17">
    <source>
        <dbReference type="EMBL" id="ELU18004.1"/>
    </source>
</evidence>
<feature type="region of interest" description="Disordered" evidence="14">
    <location>
        <begin position="191"/>
        <end position="216"/>
    </location>
</feature>
<feature type="compositionally biased region" description="Low complexity" evidence="14">
    <location>
        <begin position="500"/>
        <end position="509"/>
    </location>
</feature>
<sequence length="591" mass="66238">MAAEHYGSFCSAFGCSNRHSKKTKLSLFRFPKDKDRCDQWVVNCGRSDLSANSSEYLNTNHRLCTDHFEDKCFMNAATHNRLVHDAIPTLFDPPSQSQNRKSQTEEGKMQGADCDASSTASRLMPSSWGTDRVHQWLQEIGLGSLQPEFEEQKIDGEALLHLTAMMIAHLAPTIKAQITLTRELSKLKESAESDCSIDPPAPPLPSSQDAASLAQEAADVSTKSEWPIPYKLPVFSPSLAMSLKNKSPALVRRQRSKPRNQLIQSLYDQMTKYTLYPTHSQYHDVCSSVVQQYPFLQDASPSGYHFIKLALVNKFKNERHPLTSVNEVKNSKANFGAPKRGRNKQFAVPESESEDPPLEHLVTSKKILVLVDKKRFPEFENDTKISKRLKPDCDMSAEPSEIRQNDEQGLGQNEGDIFGGFLEIKPETDVNCDAGFEYPFIESLRTEGEIKEEPEDTVGDLHCVEEGVKDEPLEEETGAIISEEKQGEKGEEEEREVRPATGATAAEATPTALIVSNDYARNIEHEVQATIQLLQAQVKSLEEELKKVKREKDGWQLQAVTTLKTALAERDTYKKELEMLKQTKSVPGNVP</sequence>
<dbReference type="Proteomes" id="UP000014760">
    <property type="component" value="Unassembled WGS sequence"/>
</dbReference>
<evidence type="ECO:0000256" key="1">
    <source>
        <dbReference type="ARBA" id="ARBA00004642"/>
    </source>
</evidence>
<gene>
    <name evidence="17" type="ORF">CAPTEDRAFT_227268</name>
</gene>
<evidence type="ECO:0000256" key="11">
    <source>
        <dbReference type="ARBA" id="ARBA00023306"/>
    </source>
</evidence>
<organism evidence="17">
    <name type="scientific">Capitella teleta</name>
    <name type="common">Polychaete worm</name>
    <dbReference type="NCBI Taxonomy" id="283909"/>
    <lineage>
        <taxon>Eukaryota</taxon>
        <taxon>Metazoa</taxon>
        <taxon>Spiralia</taxon>
        <taxon>Lophotrochozoa</taxon>
        <taxon>Annelida</taxon>
        <taxon>Polychaeta</taxon>
        <taxon>Sedentaria</taxon>
        <taxon>Scolecida</taxon>
        <taxon>Capitellidae</taxon>
        <taxon>Capitella</taxon>
    </lineage>
</organism>
<dbReference type="SUPFAM" id="SSF47769">
    <property type="entry name" value="SAM/Pointed domain"/>
    <property type="match status" value="1"/>
</dbReference>
<dbReference type="GO" id="GO:0043565">
    <property type="term" value="F:sequence-specific DNA binding"/>
    <property type="evidence" value="ECO:0007669"/>
    <property type="project" value="InterPro"/>
</dbReference>
<comment type="subcellular location">
    <subcellularLocation>
        <location evidence="1">Nucleus</location>
        <location evidence="1">Nucleoplasm</location>
    </subcellularLocation>
</comment>
<reference evidence="17 19" key="2">
    <citation type="journal article" date="2013" name="Nature">
        <title>Insights into bilaterian evolution from three spiralian genomes.</title>
        <authorList>
            <person name="Simakov O."/>
            <person name="Marletaz F."/>
            <person name="Cho S.J."/>
            <person name="Edsinger-Gonzales E."/>
            <person name="Havlak P."/>
            <person name="Hellsten U."/>
            <person name="Kuo D.H."/>
            <person name="Larsson T."/>
            <person name="Lv J."/>
            <person name="Arendt D."/>
            <person name="Savage R."/>
            <person name="Osoegawa K."/>
            <person name="de Jong P."/>
            <person name="Grimwood J."/>
            <person name="Chapman J.A."/>
            <person name="Shapiro H."/>
            <person name="Aerts A."/>
            <person name="Otillar R.P."/>
            <person name="Terry A.Y."/>
            <person name="Boore J.L."/>
            <person name="Grigoriev I.V."/>
            <person name="Lindberg D.R."/>
            <person name="Seaver E.C."/>
            <person name="Weisblat D.A."/>
            <person name="Putnam N.H."/>
            <person name="Rokhsar D.S."/>
        </authorList>
    </citation>
    <scope>NUCLEOTIDE SEQUENCE</scope>
    <source>
        <strain evidence="17 19">I ESC-2004</strain>
    </source>
</reference>
<dbReference type="EnsemblMetazoa" id="CapteT227268">
    <property type="protein sequence ID" value="CapteP227268"/>
    <property type="gene ID" value="CapteG227268"/>
</dbReference>
<keyword evidence="5" id="KW-0862">Zinc</keyword>
<feature type="domain" description="SAM" evidence="15">
    <location>
        <begin position="128"/>
        <end position="170"/>
    </location>
</feature>
<reference evidence="19" key="1">
    <citation type="submission" date="2012-12" db="EMBL/GenBank/DDBJ databases">
        <authorList>
            <person name="Hellsten U."/>
            <person name="Grimwood J."/>
            <person name="Chapman J.A."/>
            <person name="Shapiro H."/>
            <person name="Aerts A."/>
            <person name="Otillar R.P."/>
            <person name="Terry A.Y."/>
            <person name="Boore J.L."/>
            <person name="Simakov O."/>
            <person name="Marletaz F."/>
            <person name="Cho S.-J."/>
            <person name="Edsinger-Gonzales E."/>
            <person name="Havlak P."/>
            <person name="Kuo D.-H."/>
            <person name="Larsson T."/>
            <person name="Lv J."/>
            <person name="Arendt D."/>
            <person name="Savage R."/>
            <person name="Osoegawa K."/>
            <person name="de Jong P."/>
            <person name="Lindberg D.R."/>
            <person name="Seaver E.C."/>
            <person name="Weisblat D.A."/>
            <person name="Putnam N.H."/>
            <person name="Grigoriev I.V."/>
            <person name="Rokhsar D.S."/>
        </authorList>
    </citation>
    <scope>NUCLEOTIDE SEQUENCE</scope>
    <source>
        <strain evidence="19">I ESC-2004</strain>
    </source>
</reference>
<keyword evidence="6" id="KW-0805">Transcription regulation</keyword>
<dbReference type="GO" id="GO:0005654">
    <property type="term" value="C:nucleoplasm"/>
    <property type="evidence" value="ECO:0007669"/>
    <property type="project" value="UniProtKB-SubCell"/>
</dbReference>
<evidence type="ECO:0000256" key="6">
    <source>
        <dbReference type="ARBA" id="ARBA00023015"/>
    </source>
</evidence>
<dbReference type="PANTHER" id="PTHR46600">
    <property type="entry name" value="THAP DOMAIN-CONTAINING"/>
    <property type="match status" value="1"/>
</dbReference>
<dbReference type="OrthoDB" id="6156027at2759"/>
<feature type="region of interest" description="Disordered" evidence="14">
    <location>
        <begin position="88"/>
        <end position="125"/>
    </location>
</feature>
<evidence type="ECO:0000313" key="19">
    <source>
        <dbReference type="Proteomes" id="UP000014760"/>
    </source>
</evidence>
<evidence type="ECO:0000256" key="4">
    <source>
        <dbReference type="ARBA" id="ARBA00022771"/>
    </source>
</evidence>
<dbReference type="SMART" id="SM00980">
    <property type="entry name" value="THAP"/>
    <property type="match status" value="1"/>
</dbReference>
<accession>R7VHA0</accession>
<evidence type="ECO:0000259" key="15">
    <source>
        <dbReference type="PROSITE" id="PS50105"/>
    </source>
</evidence>
<dbReference type="InterPro" id="IPR013761">
    <property type="entry name" value="SAM/pointed_sf"/>
</dbReference>
<dbReference type="InterPro" id="IPR006612">
    <property type="entry name" value="THAP_Znf"/>
</dbReference>
<dbReference type="GO" id="GO:0008270">
    <property type="term" value="F:zinc ion binding"/>
    <property type="evidence" value="ECO:0007669"/>
    <property type="project" value="UniProtKB-KW"/>
</dbReference>
<dbReference type="SMART" id="SM00454">
    <property type="entry name" value="SAM"/>
    <property type="match status" value="1"/>
</dbReference>
<proteinExistence type="inferred from homology"/>
<evidence type="ECO:0000256" key="9">
    <source>
        <dbReference type="ARBA" id="ARBA00023163"/>
    </source>
</evidence>
<keyword evidence="11" id="KW-0131">Cell cycle</keyword>
<dbReference type="SMART" id="SM00692">
    <property type="entry name" value="DM3"/>
    <property type="match status" value="1"/>
</dbReference>
<evidence type="ECO:0000256" key="13">
    <source>
        <dbReference type="SAM" id="Coils"/>
    </source>
</evidence>